<proteinExistence type="predicted"/>
<reference evidence="1 2" key="1">
    <citation type="submission" date="2020-04" db="EMBL/GenBank/DDBJ databases">
        <authorList>
            <person name="Hogendoorn C."/>
        </authorList>
    </citation>
    <scope>NUCLEOTIDE SEQUENCE [LARGE SCALE GENOMIC DNA]</scope>
    <source>
        <strain evidence="1">COOX1</strain>
    </source>
</reference>
<sequence>MMSNRVMEDFTVEKRNIDEEGDVERGKGRVFKENFSCGRPIRDPSTVEGIIGTRRLQHLSSGEWTRGFADCSR</sequence>
<organism evidence="1 2">
    <name type="scientific">Kyrpidia spormannii</name>
    <dbReference type="NCBI Taxonomy" id="2055160"/>
    <lineage>
        <taxon>Bacteria</taxon>
        <taxon>Bacillati</taxon>
        <taxon>Bacillota</taxon>
        <taxon>Bacilli</taxon>
        <taxon>Bacillales</taxon>
        <taxon>Alicyclobacillaceae</taxon>
        <taxon>Kyrpidia</taxon>
    </lineage>
</organism>
<dbReference type="AlphaFoldDB" id="A0A6F9EIJ6"/>
<gene>
    <name evidence="1" type="ORF">COOX1_3554</name>
</gene>
<evidence type="ECO:0000313" key="2">
    <source>
        <dbReference type="Proteomes" id="UP000502196"/>
    </source>
</evidence>
<protein>
    <submittedName>
        <fullName evidence="1">Uncharacterized protein</fullName>
    </submittedName>
</protein>
<dbReference type="Proteomes" id="UP000502196">
    <property type="component" value="Chromosome"/>
</dbReference>
<name>A0A6F9EIJ6_9BACL</name>
<dbReference type="EMBL" id="LR792683">
    <property type="protein sequence ID" value="CAB3396308.1"/>
    <property type="molecule type" value="Genomic_DNA"/>
</dbReference>
<evidence type="ECO:0000313" key="1">
    <source>
        <dbReference type="EMBL" id="CAB3396308.1"/>
    </source>
</evidence>
<accession>A0A6F9EIJ6</accession>